<evidence type="ECO:0000259" key="1">
    <source>
        <dbReference type="Pfam" id="PF01261"/>
    </source>
</evidence>
<dbReference type="Gene3D" id="3.20.20.150">
    <property type="entry name" value="Divalent-metal-dependent TIM barrel enzymes"/>
    <property type="match status" value="1"/>
</dbReference>
<dbReference type="InterPro" id="IPR050312">
    <property type="entry name" value="IolE/XylAMocC-like"/>
</dbReference>
<dbReference type="Pfam" id="PF01261">
    <property type="entry name" value="AP_endonuc_2"/>
    <property type="match status" value="1"/>
</dbReference>
<evidence type="ECO:0000313" key="3">
    <source>
        <dbReference type="Proteomes" id="UP000026941"/>
    </source>
</evidence>
<dbReference type="RefSeq" id="WP_234711711.1">
    <property type="nucleotide sequence ID" value="NZ_BAYX01000008.1"/>
</dbReference>
<dbReference type="Proteomes" id="UP000026941">
    <property type="component" value="Unassembled WGS sequence"/>
</dbReference>
<comment type="caution">
    <text evidence="2">The sequence shown here is derived from an EMBL/GenBank/DDBJ whole genome shotgun (WGS) entry which is preliminary data.</text>
</comment>
<evidence type="ECO:0000313" key="2">
    <source>
        <dbReference type="EMBL" id="GAJ94271.1"/>
    </source>
</evidence>
<dbReference type="AlphaFoldDB" id="A0AA87U530"/>
<sequence length="288" mass="31968">MTDDLKPQRMTLAFSTLGCAELELDEALALAARHGLDAIEIRALGGTIDLSAYFTERFGTPAGLAQALDRSPVAVCALNTSLRLVGATPEAKETFLRYLPWAEAAGIKSLRVFDGGTTGDAGELAEAFSTLGWWRETARREGFAADMVVETHDVLVRSETIGRFLEAAPDCALIWDTHHTWRKGGQDPVETWKQVRHNTRHLHVKDSVSQPSEKLPYSYALPGTGEFPMAALLSVLAADRYAGVMSLEWERLWHMQLPPLDLALQEARKRDWWPRSNPDDQLSSDFAH</sequence>
<dbReference type="SUPFAM" id="SSF51658">
    <property type="entry name" value="Xylose isomerase-like"/>
    <property type="match status" value="1"/>
</dbReference>
<protein>
    <recommendedName>
        <fullName evidence="1">Xylose isomerase-like TIM barrel domain-containing protein</fullName>
    </recommendedName>
</protein>
<name>A0AA87U530_RHIRH</name>
<dbReference type="EMBL" id="BAYX01000008">
    <property type="protein sequence ID" value="GAJ94271.1"/>
    <property type="molecule type" value="Genomic_DNA"/>
</dbReference>
<reference evidence="2 3" key="1">
    <citation type="submission" date="2014-05" db="EMBL/GenBank/DDBJ databases">
        <title>Whole genome shotgun sequence of Rhizobium rhizogenes NBRC 13257.</title>
        <authorList>
            <person name="Katano-Makiyama Y."/>
            <person name="Hosoyama A."/>
            <person name="Hashimoto M."/>
            <person name="Hosoyama Y."/>
            <person name="Noguchi M."/>
            <person name="Tsuchikane K."/>
            <person name="Kimura A."/>
            <person name="Ohji S."/>
            <person name="Ichikawa N."/>
            <person name="Yamazoe A."/>
            <person name="Fujita N."/>
        </authorList>
    </citation>
    <scope>NUCLEOTIDE SEQUENCE [LARGE SCALE GENOMIC DNA]</scope>
    <source>
        <strain evidence="2 3">NBRC 13257</strain>
    </source>
</reference>
<accession>A0AA87U530</accession>
<gene>
    <name evidence="2" type="ORF">RRH01S_08_00080</name>
</gene>
<dbReference type="InterPro" id="IPR036237">
    <property type="entry name" value="Xyl_isomerase-like_sf"/>
</dbReference>
<dbReference type="PANTHER" id="PTHR12110">
    <property type="entry name" value="HYDROXYPYRUVATE ISOMERASE"/>
    <property type="match status" value="1"/>
</dbReference>
<organism evidence="2 3">
    <name type="scientific">Rhizobium rhizogenes NBRC 13257</name>
    <dbReference type="NCBI Taxonomy" id="1220581"/>
    <lineage>
        <taxon>Bacteria</taxon>
        <taxon>Pseudomonadati</taxon>
        <taxon>Pseudomonadota</taxon>
        <taxon>Alphaproteobacteria</taxon>
        <taxon>Hyphomicrobiales</taxon>
        <taxon>Rhizobiaceae</taxon>
        <taxon>Rhizobium/Agrobacterium group</taxon>
        <taxon>Rhizobium</taxon>
    </lineage>
</organism>
<feature type="domain" description="Xylose isomerase-like TIM barrel" evidence="1">
    <location>
        <begin position="28"/>
        <end position="263"/>
    </location>
</feature>
<proteinExistence type="predicted"/>
<dbReference type="InterPro" id="IPR013022">
    <property type="entry name" value="Xyl_isomerase-like_TIM-brl"/>
</dbReference>